<reference evidence="3 4" key="1">
    <citation type="submission" date="2020-08" db="EMBL/GenBank/DDBJ databases">
        <title>The Agave Microbiome: Exploring the role of microbial communities in plant adaptations to desert environments.</title>
        <authorList>
            <person name="Partida-Martinez L.P."/>
        </authorList>
    </citation>
    <scope>NUCLEOTIDE SEQUENCE [LARGE SCALE GENOMIC DNA]</scope>
    <source>
        <strain evidence="3 4">AT2.18</strain>
    </source>
</reference>
<keyword evidence="4" id="KW-1185">Reference proteome</keyword>
<dbReference type="Proteomes" id="UP000550501">
    <property type="component" value="Unassembled WGS sequence"/>
</dbReference>
<comment type="caution">
    <text evidence="3">The sequence shown here is derived from an EMBL/GenBank/DDBJ whole genome shotgun (WGS) entry which is preliminary data.</text>
</comment>
<gene>
    <name evidence="3" type="ORF">FHR72_000448</name>
</gene>
<organism evidence="3 4">
    <name type="scientific">Mycolicibacterium iranicum</name>
    <name type="common">Mycobacterium iranicum</name>
    <dbReference type="NCBI Taxonomy" id="912594"/>
    <lineage>
        <taxon>Bacteria</taxon>
        <taxon>Bacillati</taxon>
        <taxon>Actinomycetota</taxon>
        <taxon>Actinomycetes</taxon>
        <taxon>Mycobacteriales</taxon>
        <taxon>Mycobacteriaceae</taxon>
        <taxon>Mycolicibacterium</taxon>
    </lineage>
</organism>
<evidence type="ECO:0000259" key="1">
    <source>
        <dbReference type="Pfam" id="PF24088"/>
    </source>
</evidence>
<name>A0A839Q8R0_MYCIR</name>
<dbReference type="EMBL" id="JACHVU010000001">
    <property type="protein sequence ID" value="MBB2988991.1"/>
    <property type="molecule type" value="Genomic_DNA"/>
</dbReference>
<proteinExistence type="predicted"/>
<evidence type="ECO:0000313" key="3">
    <source>
        <dbReference type="EMBL" id="MBB2988991.1"/>
    </source>
</evidence>
<dbReference type="Pfam" id="PF24088">
    <property type="entry name" value="DUF7373"/>
    <property type="match status" value="1"/>
</dbReference>
<dbReference type="Pfam" id="PF24092">
    <property type="entry name" value="DUF7373_C"/>
    <property type="match status" value="1"/>
</dbReference>
<protein>
    <submittedName>
        <fullName evidence="3">Uncharacterized protein</fullName>
    </submittedName>
</protein>
<dbReference type="InterPro" id="IPR055797">
    <property type="entry name" value="DUF7373"/>
</dbReference>
<accession>A0A839Q8R0</accession>
<sequence length="411" mass="42966">MYAGDSAGRNQWWKRAAAVVAAVAVVAGCGTHVTGTAVTAPVDPSAPVDPTLLDTANYPTVPVRLGPAGTPGIGAILDGQRMLNFVPGPWDADPSLIEGGALSPQVTARASGLSLRVGDHVIAIADRLKLVNAVYTSRSSENKTINHTVLRFPDPPTAAAAATEMADGSLRALVFKERVDRVPVPGHPEALAVGALNTTGGANPPPHIVAVYTAHGPYVFHEEIVAESREVATQLAGRMLDLQIPLIDQFQPTNPADFASIPRDPTGLLSRTLPLDDKDSPTTKGVYERSGTLHFQTDPVRSAALFDRAGLKALARANGTVYEAAHPAGATAIMEDFADEVTSDYAPAAGVPNLNASRCFQLKAADNGPVQLSAGAYCVATADQYVIEAQGSQLQDLHHRVAAQYVMLTAG</sequence>
<feature type="domain" description="DUF7373" evidence="2">
    <location>
        <begin position="268"/>
        <end position="409"/>
    </location>
</feature>
<dbReference type="InterPro" id="IPR056463">
    <property type="entry name" value="DUF7373_C"/>
</dbReference>
<evidence type="ECO:0000259" key="2">
    <source>
        <dbReference type="Pfam" id="PF24092"/>
    </source>
</evidence>
<dbReference type="AlphaFoldDB" id="A0A839Q8R0"/>
<feature type="domain" description="DUF7373" evidence="1">
    <location>
        <begin position="66"/>
        <end position="262"/>
    </location>
</feature>
<evidence type="ECO:0000313" key="4">
    <source>
        <dbReference type="Proteomes" id="UP000550501"/>
    </source>
</evidence>